<evidence type="ECO:0000313" key="3">
    <source>
        <dbReference type="Proteomes" id="UP000253551"/>
    </source>
</evidence>
<dbReference type="EMBL" id="PJQM01000239">
    <property type="protein sequence ID" value="RCI06062.1"/>
    <property type="molecule type" value="Genomic_DNA"/>
</dbReference>
<name>A0A367KW00_RHIST</name>
<keyword evidence="1" id="KW-0732">Signal</keyword>
<accession>A0A367KW00</accession>
<sequence length="56" mass="5792">MYVYLAIFALAALTLVNASVATNVLVKTAKPNNTTNLALAKDLTKVATVALNASAK</sequence>
<feature type="chain" id="PRO_5016578748" evidence="1">
    <location>
        <begin position="22"/>
        <end position="56"/>
    </location>
</feature>
<reference evidence="2 3" key="1">
    <citation type="journal article" date="2018" name="G3 (Bethesda)">
        <title>Phylogenetic and Phylogenomic Definition of Rhizopus Species.</title>
        <authorList>
            <person name="Gryganskyi A.P."/>
            <person name="Golan J."/>
            <person name="Dolatabadi S."/>
            <person name="Mondo S."/>
            <person name="Robb S."/>
            <person name="Idnurm A."/>
            <person name="Muszewska A."/>
            <person name="Steczkiewicz K."/>
            <person name="Masonjones S."/>
            <person name="Liao H.L."/>
            <person name="Gajdeczka M.T."/>
            <person name="Anike F."/>
            <person name="Vuek A."/>
            <person name="Anishchenko I.M."/>
            <person name="Voigt K."/>
            <person name="de Hoog G.S."/>
            <person name="Smith M.E."/>
            <person name="Heitman J."/>
            <person name="Vilgalys R."/>
            <person name="Stajich J.E."/>
        </authorList>
    </citation>
    <scope>NUCLEOTIDE SEQUENCE [LARGE SCALE GENOMIC DNA]</scope>
    <source>
        <strain evidence="2 3">LSU 92-RS-03</strain>
    </source>
</reference>
<comment type="caution">
    <text evidence="2">The sequence shown here is derived from an EMBL/GenBank/DDBJ whole genome shotgun (WGS) entry which is preliminary data.</text>
</comment>
<dbReference type="Proteomes" id="UP000253551">
    <property type="component" value="Unassembled WGS sequence"/>
</dbReference>
<gene>
    <name evidence="2" type="ORF">CU098_013106</name>
</gene>
<evidence type="ECO:0000256" key="1">
    <source>
        <dbReference type="SAM" id="SignalP"/>
    </source>
</evidence>
<feature type="signal peptide" evidence="1">
    <location>
        <begin position="1"/>
        <end position="21"/>
    </location>
</feature>
<protein>
    <submittedName>
        <fullName evidence="2">Uncharacterized protein</fullName>
    </submittedName>
</protein>
<keyword evidence="3" id="KW-1185">Reference proteome</keyword>
<dbReference type="AlphaFoldDB" id="A0A367KW00"/>
<evidence type="ECO:0000313" key="2">
    <source>
        <dbReference type="EMBL" id="RCI06062.1"/>
    </source>
</evidence>
<proteinExistence type="predicted"/>
<organism evidence="2 3">
    <name type="scientific">Rhizopus stolonifer</name>
    <name type="common">Rhizopus nigricans</name>
    <dbReference type="NCBI Taxonomy" id="4846"/>
    <lineage>
        <taxon>Eukaryota</taxon>
        <taxon>Fungi</taxon>
        <taxon>Fungi incertae sedis</taxon>
        <taxon>Mucoromycota</taxon>
        <taxon>Mucoromycotina</taxon>
        <taxon>Mucoromycetes</taxon>
        <taxon>Mucorales</taxon>
        <taxon>Mucorineae</taxon>
        <taxon>Rhizopodaceae</taxon>
        <taxon>Rhizopus</taxon>
    </lineage>
</organism>